<dbReference type="SUPFAM" id="SSF47413">
    <property type="entry name" value="lambda repressor-like DNA-binding domains"/>
    <property type="match status" value="1"/>
</dbReference>
<dbReference type="InterPro" id="IPR036286">
    <property type="entry name" value="LexA/Signal_pep-like_sf"/>
</dbReference>
<comment type="caution">
    <text evidence="5">The sequence shown here is derived from an EMBL/GenBank/DDBJ whole genome shotgun (WGS) entry which is preliminary data.</text>
</comment>
<evidence type="ECO:0000313" key="5">
    <source>
        <dbReference type="EMBL" id="KTD59885.1"/>
    </source>
</evidence>
<dbReference type="EMBL" id="LNYU01000051">
    <property type="protein sequence ID" value="KTD59885.1"/>
    <property type="molecule type" value="Genomic_DNA"/>
</dbReference>
<organism evidence="5 6">
    <name type="scientific">Legionella santicrucis</name>
    <dbReference type="NCBI Taxonomy" id="45074"/>
    <lineage>
        <taxon>Bacteria</taxon>
        <taxon>Pseudomonadati</taxon>
        <taxon>Pseudomonadota</taxon>
        <taxon>Gammaproteobacteria</taxon>
        <taxon>Legionellales</taxon>
        <taxon>Legionellaceae</taxon>
        <taxon>Legionella</taxon>
    </lineage>
</organism>
<dbReference type="RefSeq" id="WP_058514402.1">
    <property type="nucleotide sequence ID" value="NZ_CAAAIH010000058.1"/>
</dbReference>
<proteinExistence type="predicted"/>
<dbReference type="PANTHER" id="PTHR40661">
    <property type="match status" value="1"/>
</dbReference>
<dbReference type="OrthoDB" id="9791537at2"/>
<dbReference type="AlphaFoldDB" id="A0A0W0YSN0"/>
<dbReference type="PANTHER" id="PTHR40661:SF3">
    <property type="entry name" value="FELS-1 PROPHAGE TRANSCRIPTIONAL REGULATOR"/>
    <property type="match status" value="1"/>
</dbReference>
<accession>A0A0W0YSN0</accession>
<keyword evidence="1" id="KW-0805">Transcription regulation</keyword>
<dbReference type="STRING" id="45074.Lsan_2141"/>
<name>A0A0W0YSN0_9GAMM</name>
<dbReference type="SUPFAM" id="SSF51306">
    <property type="entry name" value="LexA/Signal peptidase"/>
    <property type="match status" value="1"/>
</dbReference>
<evidence type="ECO:0000256" key="2">
    <source>
        <dbReference type="ARBA" id="ARBA00023125"/>
    </source>
</evidence>
<evidence type="ECO:0000313" key="6">
    <source>
        <dbReference type="Proteomes" id="UP000054703"/>
    </source>
</evidence>
<dbReference type="GO" id="GO:0003677">
    <property type="term" value="F:DNA binding"/>
    <property type="evidence" value="ECO:0007669"/>
    <property type="project" value="UniProtKB-KW"/>
</dbReference>
<dbReference type="Gene3D" id="1.10.260.40">
    <property type="entry name" value="lambda repressor-like DNA-binding domains"/>
    <property type="match status" value="1"/>
</dbReference>
<dbReference type="CDD" id="cd06529">
    <property type="entry name" value="S24_LexA-like"/>
    <property type="match status" value="1"/>
</dbReference>
<evidence type="ECO:0000256" key="3">
    <source>
        <dbReference type="ARBA" id="ARBA00023163"/>
    </source>
</evidence>
<gene>
    <name evidence="5" type="ORF">Lsan_2141</name>
</gene>
<protein>
    <submittedName>
        <fullName evidence="5">HTH-type transcriptional regulator</fullName>
    </submittedName>
</protein>
<dbReference type="Pfam" id="PF13443">
    <property type="entry name" value="HTH_26"/>
    <property type="match status" value="1"/>
</dbReference>
<dbReference type="Gene3D" id="2.10.109.10">
    <property type="entry name" value="Umud Fragment, subunit A"/>
    <property type="match status" value="1"/>
</dbReference>
<dbReference type="PROSITE" id="PS50943">
    <property type="entry name" value="HTH_CROC1"/>
    <property type="match status" value="1"/>
</dbReference>
<sequence length="220" mass="24923">MKKNEKLLDFSRIGENISSLMAHCDIDATELARETGLPTSTISRLRSNVAEFSPNISSLLPIARYFQITVSQLIGEDALPQNICGTFKPSIVKKQFIPLIEPQYIYEYFLSDGLIEASFIETDLLVSSKAFACYVQGCAMEPNFPDKSLLIVEPEMVAENLDYVLAISSEKKLLFRQLLTDGEEKYLKALNPLFNDFINIKKYLYTIIGTIVQSRNNFRI</sequence>
<dbReference type="InterPro" id="IPR039418">
    <property type="entry name" value="LexA-like"/>
</dbReference>
<keyword evidence="3" id="KW-0804">Transcription</keyword>
<evidence type="ECO:0000259" key="4">
    <source>
        <dbReference type="PROSITE" id="PS50943"/>
    </source>
</evidence>
<keyword evidence="2" id="KW-0238">DNA-binding</keyword>
<reference evidence="5 6" key="1">
    <citation type="submission" date="2015-11" db="EMBL/GenBank/DDBJ databases">
        <title>Genomic analysis of 38 Legionella species identifies large and diverse effector repertoires.</title>
        <authorList>
            <person name="Burstein D."/>
            <person name="Amaro F."/>
            <person name="Zusman T."/>
            <person name="Lifshitz Z."/>
            <person name="Cohen O."/>
            <person name="Gilbert J.A."/>
            <person name="Pupko T."/>
            <person name="Shuman H.A."/>
            <person name="Segal G."/>
        </authorList>
    </citation>
    <scope>NUCLEOTIDE SEQUENCE [LARGE SCALE GENOMIC DNA]</scope>
    <source>
        <strain evidence="5 6">SC-63-C7</strain>
    </source>
</reference>
<dbReference type="SMART" id="SM00530">
    <property type="entry name" value="HTH_XRE"/>
    <property type="match status" value="1"/>
</dbReference>
<dbReference type="InterPro" id="IPR010982">
    <property type="entry name" value="Lambda_DNA-bd_dom_sf"/>
</dbReference>
<dbReference type="InterPro" id="IPR001387">
    <property type="entry name" value="Cro/C1-type_HTH"/>
</dbReference>
<evidence type="ECO:0000256" key="1">
    <source>
        <dbReference type="ARBA" id="ARBA00023015"/>
    </source>
</evidence>
<keyword evidence="6" id="KW-1185">Reference proteome</keyword>
<dbReference type="Proteomes" id="UP000054703">
    <property type="component" value="Unassembled WGS sequence"/>
</dbReference>
<dbReference type="CDD" id="cd00093">
    <property type="entry name" value="HTH_XRE"/>
    <property type="match status" value="1"/>
</dbReference>
<dbReference type="PATRIC" id="fig|45074.5.peg.2289"/>
<dbReference type="InterPro" id="IPR015927">
    <property type="entry name" value="Peptidase_S24_S26A/B/C"/>
</dbReference>
<dbReference type="Pfam" id="PF00717">
    <property type="entry name" value="Peptidase_S24"/>
    <property type="match status" value="1"/>
</dbReference>
<feature type="domain" description="HTH cro/C1-type" evidence="4">
    <location>
        <begin position="29"/>
        <end position="73"/>
    </location>
</feature>